<comment type="caution">
    <text evidence="1">The sequence shown here is derived from an EMBL/GenBank/DDBJ whole genome shotgun (WGS) entry which is preliminary data.</text>
</comment>
<feature type="non-terminal residue" evidence="1">
    <location>
        <position position="1"/>
    </location>
</feature>
<feature type="non-terminal residue" evidence="1">
    <location>
        <position position="122"/>
    </location>
</feature>
<evidence type="ECO:0000313" key="1">
    <source>
        <dbReference type="EMBL" id="CAG8762046.1"/>
    </source>
</evidence>
<keyword evidence="2" id="KW-1185">Reference proteome</keyword>
<accession>A0A9N9J2D9</accession>
<dbReference type="AlphaFoldDB" id="A0A9N9J2D9"/>
<organism evidence="1 2">
    <name type="scientific">Racocetra fulgida</name>
    <dbReference type="NCBI Taxonomy" id="60492"/>
    <lineage>
        <taxon>Eukaryota</taxon>
        <taxon>Fungi</taxon>
        <taxon>Fungi incertae sedis</taxon>
        <taxon>Mucoromycota</taxon>
        <taxon>Glomeromycotina</taxon>
        <taxon>Glomeromycetes</taxon>
        <taxon>Diversisporales</taxon>
        <taxon>Gigasporaceae</taxon>
        <taxon>Racocetra</taxon>
    </lineage>
</organism>
<dbReference type="Proteomes" id="UP000789396">
    <property type="component" value="Unassembled WGS sequence"/>
</dbReference>
<dbReference type="OrthoDB" id="10389793at2759"/>
<name>A0A9N9J2D9_9GLOM</name>
<dbReference type="EMBL" id="CAJVPZ010041597">
    <property type="protein sequence ID" value="CAG8762046.1"/>
    <property type="molecule type" value="Genomic_DNA"/>
</dbReference>
<proteinExistence type="predicted"/>
<reference evidence="1" key="1">
    <citation type="submission" date="2021-06" db="EMBL/GenBank/DDBJ databases">
        <authorList>
            <person name="Kallberg Y."/>
            <person name="Tangrot J."/>
            <person name="Rosling A."/>
        </authorList>
    </citation>
    <scope>NUCLEOTIDE SEQUENCE</scope>
    <source>
        <strain evidence="1">IN212</strain>
    </source>
</reference>
<sequence>EAVHLCRSVSSGRKAVYPLAEEALNKWVVQLRQDVRQKLSHELSEQLDQFYEFIKKSQHINNYKLSYIANIDEMLIYFDMVGNLTVDYYLAKTVQIRTTDETLMNKWLDEIWKKRISTCEQK</sequence>
<gene>
    <name evidence="1" type="ORF">RFULGI_LOCUS14387</name>
</gene>
<protein>
    <submittedName>
        <fullName evidence="1">4388_t:CDS:1</fullName>
    </submittedName>
</protein>
<evidence type="ECO:0000313" key="2">
    <source>
        <dbReference type="Proteomes" id="UP000789396"/>
    </source>
</evidence>